<name>A0A4R1RW75_HYDET</name>
<dbReference type="Gene3D" id="3.40.50.620">
    <property type="entry name" value="HUPs"/>
    <property type="match status" value="1"/>
</dbReference>
<evidence type="ECO:0000256" key="3">
    <source>
        <dbReference type="ARBA" id="ARBA00011245"/>
    </source>
</evidence>
<evidence type="ECO:0000256" key="1">
    <source>
        <dbReference type="ARBA" id="ARBA00004496"/>
    </source>
</evidence>
<evidence type="ECO:0000256" key="13">
    <source>
        <dbReference type="HAMAP-Rule" id="MF_00041"/>
    </source>
</evidence>
<comment type="similarity">
    <text evidence="2 13">Belongs to the class-I aminoacyl-tRNA synthetase family.</text>
</comment>
<dbReference type="InterPro" id="IPR024909">
    <property type="entry name" value="Cys-tRNA/MSH_ligase"/>
</dbReference>
<keyword evidence="8 13" id="KW-0862">Zinc</keyword>
<sequence length="479" mass="53576">MAIRVFNTLSKTKEDFVPREAGKASIYACGVTPYDFAHIGNSRPWVFWDCVRRFLKYQGYQVTFIQNFTDVDDKIINRSKQLGKDPLQLAGEYAQICLEDMAKLGVLPAERYPKVSEHIPEIIAMVQTLVDKGFAYELNGDVYFQVAKFSEYGKLSGRDLEEMRAGARVEVNEAKRDPMDFALWKAAKPGEIAWDSPWGPGRPGWHIECSAMSLKYLGAGFDLHGGGEDLVFPHHENEIAQSEAYLGQQFVHYWLHNAFVTVGGNRMGKSVGNFSTIRDVMSKFSPKVVRFWLVGTHYRNPISFGEEELATAAKGLERLETARFNWEHLLKQAGTPGEAGAAAPAVRQQIAETRADFIAGMEDDFNTPQALASLYDLVREVNRWTQSQDFQLTAEAQQLLQEALDTLLELGGEVLGLFQAEGGAKAATVDAAEVEALIAQRTQAKGAKNWALADQIRDELKQKGVLIEDTPQGVRWRFE</sequence>
<dbReference type="InterPro" id="IPR015273">
    <property type="entry name" value="Cys-tRNA-synt_Ia_DALR"/>
</dbReference>
<dbReference type="SMART" id="SM00840">
    <property type="entry name" value="DALR_2"/>
    <property type="match status" value="1"/>
</dbReference>
<comment type="catalytic activity">
    <reaction evidence="12 13">
        <text>tRNA(Cys) + L-cysteine + ATP = L-cysteinyl-tRNA(Cys) + AMP + diphosphate</text>
        <dbReference type="Rhea" id="RHEA:17773"/>
        <dbReference type="Rhea" id="RHEA-COMP:9661"/>
        <dbReference type="Rhea" id="RHEA-COMP:9679"/>
        <dbReference type="ChEBI" id="CHEBI:30616"/>
        <dbReference type="ChEBI" id="CHEBI:33019"/>
        <dbReference type="ChEBI" id="CHEBI:35235"/>
        <dbReference type="ChEBI" id="CHEBI:78442"/>
        <dbReference type="ChEBI" id="CHEBI:78517"/>
        <dbReference type="ChEBI" id="CHEBI:456215"/>
        <dbReference type="EC" id="6.1.1.16"/>
    </reaction>
</comment>
<accession>A0A4R1RW75</accession>
<dbReference type="InterPro" id="IPR015803">
    <property type="entry name" value="Cys-tRNA-ligase"/>
</dbReference>
<proteinExistence type="inferred from homology"/>
<dbReference type="InterPro" id="IPR014729">
    <property type="entry name" value="Rossmann-like_a/b/a_fold"/>
</dbReference>
<dbReference type="GO" id="GO:0006423">
    <property type="term" value="P:cysteinyl-tRNA aminoacylation"/>
    <property type="evidence" value="ECO:0007669"/>
    <property type="project" value="UniProtKB-UniRule"/>
</dbReference>
<dbReference type="InterPro" id="IPR032678">
    <property type="entry name" value="tRNA-synt_1_cat_dom"/>
</dbReference>
<comment type="cofactor">
    <cofactor evidence="13">
        <name>Zn(2+)</name>
        <dbReference type="ChEBI" id="CHEBI:29105"/>
    </cofactor>
    <text evidence="13">Binds 1 zinc ion per subunit.</text>
</comment>
<evidence type="ECO:0000256" key="6">
    <source>
        <dbReference type="ARBA" id="ARBA00022723"/>
    </source>
</evidence>
<dbReference type="RefSeq" id="WP_341540152.1">
    <property type="nucleotide sequence ID" value="NZ_SLUN01000009.1"/>
</dbReference>
<dbReference type="PRINTS" id="PR00983">
    <property type="entry name" value="TRNASYNTHCYS"/>
</dbReference>
<dbReference type="EC" id="6.1.1.16" evidence="13"/>
<evidence type="ECO:0000256" key="4">
    <source>
        <dbReference type="ARBA" id="ARBA00022490"/>
    </source>
</evidence>
<dbReference type="CDD" id="cd00672">
    <property type="entry name" value="CysRS_core"/>
    <property type="match status" value="1"/>
</dbReference>
<dbReference type="Pfam" id="PF23493">
    <property type="entry name" value="CysS_C"/>
    <property type="match status" value="1"/>
</dbReference>
<evidence type="ECO:0000313" key="15">
    <source>
        <dbReference type="EMBL" id="TCL70719.1"/>
    </source>
</evidence>
<feature type="binding site" evidence="13">
    <location>
        <position position="269"/>
    </location>
    <ligand>
        <name>ATP</name>
        <dbReference type="ChEBI" id="CHEBI:30616"/>
    </ligand>
</feature>
<organism evidence="15 16">
    <name type="scientific">Hydrogenispora ethanolica</name>
    <dbReference type="NCBI Taxonomy" id="1082276"/>
    <lineage>
        <taxon>Bacteria</taxon>
        <taxon>Bacillati</taxon>
        <taxon>Bacillota</taxon>
        <taxon>Hydrogenispora</taxon>
    </lineage>
</organism>
<comment type="subcellular location">
    <subcellularLocation>
        <location evidence="1 13">Cytoplasm</location>
    </subcellularLocation>
</comment>
<keyword evidence="5 13" id="KW-0436">Ligase</keyword>
<dbReference type="HAMAP" id="MF_00041">
    <property type="entry name" value="Cys_tRNA_synth"/>
    <property type="match status" value="1"/>
</dbReference>
<dbReference type="SUPFAM" id="SSF52374">
    <property type="entry name" value="Nucleotidylyl transferase"/>
    <property type="match status" value="1"/>
</dbReference>
<evidence type="ECO:0000256" key="11">
    <source>
        <dbReference type="ARBA" id="ARBA00023146"/>
    </source>
</evidence>
<dbReference type="GO" id="GO:0008270">
    <property type="term" value="F:zinc ion binding"/>
    <property type="evidence" value="ECO:0007669"/>
    <property type="project" value="UniProtKB-UniRule"/>
</dbReference>
<dbReference type="GO" id="GO:0005524">
    <property type="term" value="F:ATP binding"/>
    <property type="evidence" value="ECO:0007669"/>
    <property type="project" value="UniProtKB-UniRule"/>
</dbReference>
<dbReference type="GO" id="GO:0005829">
    <property type="term" value="C:cytosol"/>
    <property type="evidence" value="ECO:0007669"/>
    <property type="project" value="TreeGrafter"/>
</dbReference>
<evidence type="ECO:0000313" key="16">
    <source>
        <dbReference type="Proteomes" id="UP000295008"/>
    </source>
</evidence>
<keyword evidence="9 13" id="KW-0067">ATP-binding</keyword>
<dbReference type="Proteomes" id="UP000295008">
    <property type="component" value="Unassembled WGS sequence"/>
</dbReference>
<dbReference type="GO" id="GO:0004817">
    <property type="term" value="F:cysteine-tRNA ligase activity"/>
    <property type="evidence" value="ECO:0007669"/>
    <property type="project" value="UniProtKB-UniRule"/>
</dbReference>
<keyword evidence="6 13" id="KW-0479">Metal-binding</keyword>
<dbReference type="InterPro" id="IPR056411">
    <property type="entry name" value="CysS_C"/>
</dbReference>
<keyword evidence="4 13" id="KW-0963">Cytoplasm</keyword>
<dbReference type="AlphaFoldDB" id="A0A4R1RW75"/>
<dbReference type="FunFam" id="3.40.50.620:FF:000009">
    <property type="entry name" value="Cysteine--tRNA ligase"/>
    <property type="match status" value="1"/>
</dbReference>
<feature type="domain" description="Cysteinyl-tRNA synthetase class Ia DALR" evidence="14">
    <location>
        <begin position="356"/>
        <end position="426"/>
    </location>
</feature>
<keyword evidence="16" id="KW-1185">Reference proteome</keyword>
<evidence type="ECO:0000256" key="10">
    <source>
        <dbReference type="ARBA" id="ARBA00022917"/>
    </source>
</evidence>
<evidence type="ECO:0000256" key="12">
    <source>
        <dbReference type="ARBA" id="ARBA00047398"/>
    </source>
</evidence>
<dbReference type="Pfam" id="PF01406">
    <property type="entry name" value="tRNA-synt_1e"/>
    <property type="match status" value="1"/>
</dbReference>
<dbReference type="NCBIfam" id="TIGR00435">
    <property type="entry name" value="cysS"/>
    <property type="match status" value="1"/>
</dbReference>
<feature type="short sequence motif" description="'KMSKS' region" evidence="13">
    <location>
        <begin position="266"/>
        <end position="270"/>
    </location>
</feature>
<keyword evidence="7 13" id="KW-0547">Nucleotide-binding</keyword>
<feature type="binding site" evidence="13">
    <location>
        <position position="29"/>
    </location>
    <ligand>
        <name>Zn(2+)</name>
        <dbReference type="ChEBI" id="CHEBI:29105"/>
    </ligand>
</feature>
<comment type="caution">
    <text evidence="15">The sequence shown here is derived from an EMBL/GenBank/DDBJ whole genome shotgun (WGS) entry which is preliminary data.</text>
</comment>
<feature type="binding site" evidence="13">
    <location>
        <position position="238"/>
    </location>
    <ligand>
        <name>Zn(2+)</name>
        <dbReference type="ChEBI" id="CHEBI:29105"/>
    </ligand>
</feature>
<dbReference type="SUPFAM" id="SSF47323">
    <property type="entry name" value="Anticodon-binding domain of a subclass of class I aminoacyl-tRNA synthetases"/>
    <property type="match status" value="1"/>
</dbReference>
<evidence type="ECO:0000256" key="7">
    <source>
        <dbReference type="ARBA" id="ARBA00022741"/>
    </source>
</evidence>
<protein>
    <recommendedName>
        <fullName evidence="13">Cysteine--tRNA ligase</fullName>
        <ecNumber evidence="13">6.1.1.16</ecNumber>
    </recommendedName>
    <alternativeName>
        <fullName evidence="13">Cysteinyl-tRNA synthetase</fullName>
        <shortName evidence="13">CysRS</shortName>
    </alternativeName>
</protein>
<reference evidence="15 16" key="1">
    <citation type="submission" date="2019-03" db="EMBL/GenBank/DDBJ databases">
        <title>Genomic Encyclopedia of Type Strains, Phase IV (KMG-IV): sequencing the most valuable type-strain genomes for metagenomic binning, comparative biology and taxonomic classification.</title>
        <authorList>
            <person name="Goeker M."/>
        </authorList>
    </citation>
    <scope>NUCLEOTIDE SEQUENCE [LARGE SCALE GENOMIC DNA]</scope>
    <source>
        <strain evidence="15 16">LX-B</strain>
    </source>
</reference>
<keyword evidence="11 13" id="KW-0030">Aminoacyl-tRNA synthetase</keyword>
<evidence type="ECO:0000256" key="5">
    <source>
        <dbReference type="ARBA" id="ARBA00022598"/>
    </source>
</evidence>
<dbReference type="PANTHER" id="PTHR10890">
    <property type="entry name" value="CYSTEINYL-TRNA SYNTHETASE"/>
    <property type="match status" value="1"/>
</dbReference>
<dbReference type="PANTHER" id="PTHR10890:SF3">
    <property type="entry name" value="CYSTEINE--TRNA LIGASE, CYTOPLASMIC"/>
    <property type="match status" value="1"/>
</dbReference>
<evidence type="ECO:0000256" key="8">
    <source>
        <dbReference type="ARBA" id="ARBA00022833"/>
    </source>
</evidence>
<feature type="binding site" evidence="13">
    <location>
        <position position="234"/>
    </location>
    <ligand>
        <name>Zn(2+)</name>
        <dbReference type="ChEBI" id="CHEBI:29105"/>
    </ligand>
</feature>
<feature type="short sequence motif" description="'HIGH' region" evidence="13">
    <location>
        <begin position="31"/>
        <end position="41"/>
    </location>
</feature>
<feature type="binding site" evidence="13">
    <location>
        <position position="209"/>
    </location>
    <ligand>
        <name>Zn(2+)</name>
        <dbReference type="ChEBI" id="CHEBI:29105"/>
    </ligand>
</feature>
<gene>
    <name evidence="13" type="primary">cysS</name>
    <name evidence="15" type="ORF">EDC14_100936</name>
</gene>
<dbReference type="EMBL" id="SLUN01000009">
    <property type="protein sequence ID" value="TCL70719.1"/>
    <property type="molecule type" value="Genomic_DNA"/>
</dbReference>
<evidence type="ECO:0000259" key="14">
    <source>
        <dbReference type="SMART" id="SM00840"/>
    </source>
</evidence>
<comment type="subunit">
    <text evidence="3 13">Monomer.</text>
</comment>
<dbReference type="InterPro" id="IPR009080">
    <property type="entry name" value="tRNAsynth_Ia_anticodon-bd"/>
</dbReference>
<dbReference type="Gene3D" id="1.20.120.1910">
    <property type="entry name" value="Cysteine-tRNA ligase, C-terminal anti-codon recognition domain"/>
    <property type="match status" value="1"/>
</dbReference>
<dbReference type="Pfam" id="PF09190">
    <property type="entry name" value="DALR_2"/>
    <property type="match status" value="1"/>
</dbReference>
<evidence type="ECO:0000256" key="2">
    <source>
        <dbReference type="ARBA" id="ARBA00005594"/>
    </source>
</evidence>
<evidence type="ECO:0000256" key="9">
    <source>
        <dbReference type="ARBA" id="ARBA00022840"/>
    </source>
</evidence>
<keyword evidence="10 13" id="KW-0648">Protein biosynthesis</keyword>